<gene>
    <name evidence="1" type="ORF">M513_12519</name>
</gene>
<protein>
    <submittedName>
        <fullName evidence="1">Uncharacterized protein</fullName>
    </submittedName>
</protein>
<dbReference type="AlphaFoldDB" id="A0A085LNN9"/>
<evidence type="ECO:0000313" key="1">
    <source>
        <dbReference type="EMBL" id="KFD46585.1"/>
    </source>
</evidence>
<sequence>MDVMKLLTLQRAVLLLFLEKHKIDKYGHRVILFYEFNPSHRAVASAQHTCAAQSSLIGEQMSPVPV</sequence>
<keyword evidence="2" id="KW-1185">Reference proteome</keyword>
<evidence type="ECO:0000313" key="2">
    <source>
        <dbReference type="Proteomes" id="UP000030764"/>
    </source>
</evidence>
<dbReference type="EMBL" id="KL363362">
    <property type="protein sequence ID" value="KFD46585.1"/>
    <property type="molecule type" value="Genomic_DNA"/>
</dbReference>
<reference evidence="1 2" key="1">
    <citation type="journal article" date="2014" name="Nat. Genet.">
        <title>Genome and transcriptome of the porcine whipworm Trichuris suis.</title>
        <authorList>
            <person name="Jex A.R."/>
            <person name="Nejsum P."/>
            <person name="Schwarz E.M."/>
            <person name="Hu L."/>
            <person name="Young N.D."/>
            <person name="Hall R.S."/>
            <person name="Korhonen P.K."/>
            <person name="Liao S."/>
            <person name="Thamsborg S."/>
            <person name="Xia J."/>
            <person name="Xu P."/>
            <person name="Wang S."/>
            <person name="Scheerlinck J.P."/>
            <person name="Hofmann A."/>
            <person name="Sternberg P.W."/>
            <person name="Wang J."/>
            <person name="Gasser R.B."/>
        </authorList>
    </citation>
    <scope>NUCLEOTIDE SEQUENCE [LARGE SCALE GENOMIC DNA]</scope>
    <source>
        <strain evidence="1">DCEP-RM93M</strain>
    </source>
</reference>
<name>A0A085LNN9_9BILA</name>
<accession>A0A085LNN9</accession>
<proteinExistence type="predicted"/>
<organism evidence="1 2">
    <name type="scientific">Trichuris suis</name>
    <name type="common">pig whipworm</name>
    <dbReference type="NCBI Taxonomy" id="68888"/>
    <lineage>
        <taxon>Eukaryota</taxon>
        <taxon>Metazoa</taxon>
        <taxon>Ecdysozoa</taxon>
        <taxon>Nematoda</taxon>
        <taxon>Enoplea</taxon>
        <taxon>Dorylaimia</taxon>
        <taxon>Trichinellida</taxon>
        <taxon>Trichuridae</taxon>
        <taxon>Trichuris</taxon>
    </lineage>
</organism>
<dbReference type="Proteomes" id="UP000030764">
    <property type="component" value="Unassembled WGS sequence"/>
</dbReference>